<name>A0ABU2SFI0_9ACTN</name>
<dbReference type="RefSeq" id="WP_311606817.1">
    <property type="nucleotide sequence ID" value="NZ_JAVRFI010000001.1"/>
</dbReference>
<evidence type="ECO:0000313" key="1">
    <source>
        <dbReference type="EMBL" id="MDT0447528.1"/>
    </source>
</evidence>
<proteinExistence type="predicted"/>
<dbReference type="EMBL" id="JAVRFI010000001">
    <property type="protein sequence ID" value="MDT0447528.1"/>
    <property type="molecule type" value="Genomic_DNA"/>
</dbReference>
<accession>A0ABU2SFI0</accession>
<gene>
    <name evidence="1" type="ORF">RM609_00195</name>
</gene>
<sequence length="202" mass="22326">MDVPGLLEAASLLVPESTAAEDDLTVRDVWDCLVRDDWEFALNLLEEHRRGPALPLSFWETLADAAGRLRMERSTAWCRWRAYETRNGVIRAELALAEDAPRRMPVPGAGVLRPLWDIGHRTPTGDAAFAIASLWVEGRDALEPGGRATVRLAPLTPSLWGHLRPGRRFTMHERRPVAGTAVVLETRPPVTTDGEGKHLSTG</sequence>
<keyword evidence="2" id="KW-1185">Reference proteome</keyword>
<organism evidence="1 2">
    <name type="scientific">Streptomyces hesseae</name>
    <dbReference type="NCBI Taxonomy" id="3075519"/>
    <lineage>
        <taxon>Bacteria</taxon>
        <taxon>Bacillati</taxon>
        <taxon>Actinomycetota</taxon>
        <taxon>Actinomycetes</taxon>
        <taxon>Kitasatosporales</taxon>
        <taxon>Streptomycetaceae</taxon>
        <taxon>Streptomyces</taxon>
    </lineage>
</organism>
<protein>
    <submittedName>
        <fullName evidence="1">Uncharacterized protein</fullName>
    </submittedName>
</protein>
<reference evidence="1" key="1">
    <citation type="submission" date="2024-05" db="EMBL/GenBank/DDBJ databases">
        <title>30 novel species of actinomycetes from the DSMZ collection.</title>
        <authorList>
            <person name="Nouioui I."/>
        </authorList>
    </citation>
    <scope>NUCLEOTIDE SEQUENCE</scope>
    <source>
        <strain evidence="1">DSM 40473</strain>
    </source>
</reference>
<comment type="caution">
    <text evidence="1">The sequence shown here is derived from an EMBL/GenBank/DDBJ whole genome shotgun (WGS) entry which is preliminary data.</text>
</comment>
<dbReference type="Proteomes" id="UP001180531">
    <property type="component" value="Unassembled WGS sequence"/>
</dbReference>
<evidence type="ECO:0000313" key="2">
    <source>
        <dbReference type="Proteomes" id="UP001180531"/>
    </source>
</evidence>